<dbReference type="InterPro" id="IPR002110">
    <property type="entry name" value="Ankyrin_rpt"/>
</dbReference>
<reference evidence="4" key="1">
    <citation type="submission" date="2016-10" db="EMBL/GenBank/DDBJ databases">
        <authorList>
            <person name="Benchimol M."/>
            <person name="Almeida L.G."/>
            <person name="Vasconcelos A.T."/>
            <person name="Perreira-Neves A."/>
            <person name="Rosa I.A."/>
            <person name="Tasca T."/>
            <person name="Bogo M.R."/>
            <person name="de Souza W."/>
        </authorList>
    </citation>
    <scope>NUCLEOTIDE SEQUENCE [LARGE SCALE GENOMIC DNA]</scope>
    <source>
        <strain evidence="4">K</strain>
    </source>
</reference>
<sequence>MYHEVPPTFDIDRELYLQKIIFNLTKENIDEVVSEFSQPNYLSDLLDTHVFAILMYANETRPRSIESHAVFTKKYLAMKHPNESSEDMLLKVGVLSIKYFKPHHAAYIFYCTKMGIVSYECLIMKLKKFSIKRPENNYAIFTAFCWFAPEIEKYDIELYQSIFNHFQKKCLMPNSAIVFKLFYKKFDEYKENCWQKHQEATEFFNSDKFGSTQFLDDDFQSTSKYIDEQGVDAKIPPSIFFRSPFLSKFPTVVQIAAYYALPNVFFNLIEKGAKIDSSSFSNQTLMQFAIAGGSKEIIHYLLNCDCDHRGMLHFAAMTYQNDIFKWLCESNHSDINEEYGNFGLPIHQAAKANNIEILKYCIDHGSDINARNSEKRTPLHVCCTYGSLDSIMLLVSYPNIEINAKDVIRIHFY</sequence>
<evidence type="ECO:0008006" key="6">
    <source>
        <dbReference type="Google" id="ProtNLM"/>
    </source>
</evidence>
<accession>A0A1J4K2Z1</accession>
<dbReference type="InterPro" id="IPR036770">
    <property type="entry name" value="Ankyrin_rpt-contain_sf"/>
</dbReference>
<feature type="repeat" description="ANK" evidence="3">
    <location>
        <begin position="341"/>
        <end position="373"/>
    </location>
</feature>
<evidence type="ECO:0000256" key="2">
    <source>
        <dbReference type="ARBA" id="ARBA00023043"/>
    </source>
</evidence>
<dbReference type="PANTHER" id="PTHR24198:SF165">
    <property type="entry name" value="ANKYRIN REPEAT-CONTAINING PROTEIN-RELATED"/>
    <property type="match status" value="1"/>
</dbReference>
<dbReference type="Gene3D" id="1.25.40.20">
    <property type="entry name" value="Ankyrin repeat-containing domain"/>
    <property type="match status" value="1"/>
</dbReference>
<dbReference type="GeneID" id="94840099"/>
<keyword evidence="2 3" id="KW-0040">ANK repeat</keyword>
<evidence type="ECO:0000313" key="5">
    <source>
        <dbReference type="Proteomes" id="UP000179807"/>
    </source>
</evidence>
<dbReference type="SMART" id="SM00248">
    <property type="entry name" value="ANK"/>
    <property type="match status" value="4"/>
</dbReference>
<gene>
    <name evidence="4" type="ORF">TRFO_27202</name>
</gene>
<dbReference type="RefSeq" id="XP_068358320.1">
    <property type="nucleotide sequence ID" value="XM_068505395.1"/>
</dbReference>
<keyword evidence="1" id="KW-0677">Repeat</keyword>
<protein>
    <recommendedName>
        <fullName evidence="6">DUF3447 domain-containing protein</fullName>
    </recommendedName>
</protein>
<organism evidence="4 5">
    <name type="scientific">Tritrichomonas foetus</name>
    <dbReference type="NCBI Taxonomy" id="1144522"/>
    <lineage>
        <taxon>Eukaryota</taxon>
        <taxon>Metamonada</taxon>
        <taxon>Parabasalia</taxon>
        <taxon>Tritrichomonadida</taxon>
        <taxon>Tritrichomonadidae</taxon>
        <taxon>Tritrichomonas</taxon>
    </lineage>
</organism>
<dbReference type="PROSITE" id="PS50297">
    <property type="entry name" value="ANK_REP_REGION"/>
    <property type="match status" value="1"/>
</dbReference>
<keyword evidence="5" id="KW-1185">Reference proteome</keyword>
<dbReference type="SUPFAM" id="SSF48403">
    <property type="entry name" value="Ankyrin repeat"/>
    <property type="match status" value="1"/>
</dbReference>
<dbReference type="EMBL" id="MLAK01000767">
    <property type="protein sequence ID" value="OHT05184.1"/>
    <property type="molecule type" value="Genomic_DNA"/>
</dbReference>
<dbReference type="OrthoDB" id="539213at2759"/>
<dbReference type="PANTHER" id="PTHR24198">
    <property type="entry name" value="ANKYRIN REPEAT AND PROTEIN KINASE DOMAIN-CONTAINING PROTEIN"/>
    <property type="match status" value="1"/>
</dbReference>
<name>A0A1J4K2Z1_9EUKA</name>
<dbReference type="AlphaFoldDB" id="A0A1J4K2Z1"/>
<evidence type="ECO:0000256" key="3">
    <source>
        <dbReference type="PROSITE-ProRule" id="PRU00023"/>
    </source>
</evidence>
<proteinExistence type="predicted"/>
<dbReference type="PROSITE" id="PS50088">
    <property type="entry name" value="ANK_REPEAT"/>
    <property type="match status" value="1"/>
</dbReference>
<dbReference type="Pfam" id="PF12796">
    <property type="entry name" value="Ank_2"/>
    <property type="match status" value="1"/>
</dbReference>
<dbReference type="VEuPathDB" id="TrichDB:TRFO_27202"/>
<evidence type="ECO:0000313" key="4">
    <source>
        <dbReference type="EMBL" id="OHT05184.1"/>
    </source>
</evidence>
<comment type="caution">
    <text evidence="4">The sequence shown here is derived from an EMBL/GenBank/DDBJ whole genome shotgun (WGS) entry which is preliminary data.</text>
</comment>
<evidence type="ECO:0000256" key="1">
    <source>
        <dbReference type="ARBA" id="ARBA00022737"/>
    </source>
</evidence>
<dbReference type="Proteomes" id="UP000179807">
    <property type="component" value="Unassembled WGS sequence"/>
</dbReference>